<name>A0A7T5QXN6_9CAUD</name>
<dbReference type="RefSeq" id="YP_010671897.1">
    <property type="nucleotide sequence ID" value="NC_070973.1"/>
</dbReference>
<feature type="region of interest" description="Disordered" evidence="2">
    <location>
        <begin position="953"/>
        <end position="979"/>
    </location>
</feature>
<feature type="compositionally biased region" description="Polar residues" evidence="2">
    <location>
        <begin position="1"/>
        <end position="32"/>
    </location>
</feature>
<dbReference type="CDD" id="cd06503">
    <property type="entry name" value="ATP-synt_Fo_b"/>
    <property type="match status" value="1"/>
</dbReference>
<organism evidence="3 4">
    <name type="scientific">Cronobacter phage A24</name>
    <dbReference type="NCBI Taxonomy" id="2795745"/>
    <lineage>
        <taxon>Viruses</taxon>
        <taxon>Duplodnaviria</taxon>
        <taxon>Heunggongvirae</taxon>
        <taxon>Uroviricota</taxon>
        <taxon>Caudoviricetes</taxon>
        <taxon>Grimontviridae</taxon>
        <taxon>Crifsvirus</taxon>
        <taxon>Crifsvirus A24</taxon>
    </lineage>
</organism>
<feature type="compositionally biased region" description="Basic and acidic residues" evidence="2">
    <location>
        <begin position="717"/>
        <end position="727"/>
    </location>
</feature>
<dbReference type="KEGG" id="vg:77948159"/>
<dbReference type="GeneID" id="77948159"/>
<keyword evidence="4" id="KW-1185">Reference proteome</keyword>
<evidence type="ECO:0000256" key="2">
    <source>
        <dbReference type="SAM" id="MobiDB-lite"/>
    </source>
</evidence>
<keyword evidence="1" id="KW-0175">Coiled coil</keyword>
<evidence type="ECO:0000256" key="1">
    <source>
        <dbReference type="SAM" id="Coils"/>
    </source>
</evidence>
<reference evidence="3 4" key="1">
    <citation type="submission" date="2020-12" db="EMBL/GenBank/DDBJ databases">
        <authorList>
            <person name="Luo D."/>
            <person name="Li C."/>
            <person name="Zeng H."/>
        </authorList>
    </citation>
    <scope>NUCLEOTIDE SEQUENCE [LARGE SCALE GENOMIC DNA]</scope>
</reference>
<feature type="compositionally biased region" description="Basic and acidic residues" evidence="2">
    <location>
        <begin position="953"/>
        <end position="971"/>
    </location>
</feature>
<feature type="region of interest" description="Disordered" evidence="2">
    <location>
        <begin position="663"/>
        <end position="760"/>
    </location>
</feature>
<dbReference type="EMBL" id="MW343794">
    <property type="protein sequence ID" value="QQG33649.1"/>
    <property type="molecule type" value="Genomic_DNA"/>
</dbReference>
<dbReference type="Proteomes" id="UP000595896">
    <property type="component" value="Segment"/>
</dbReference>
<evidence type="ECO:0000313" key="4">
    <source>
        <dbReference type="Proteomes" id="UP000595896"/>
    </source>
</evidence>
<feature type="region of interest" description="Disordered" evidence="2">
    <location>
        <begin position="1"/>
        <end position="56"/>
    </location>
</feature>
<accession>A0A7T5QXN6</accession>
<feature type="coiled-coil region" evidence="1">
    <location>
        <begin position="1086"/>
        <end position="1125"/>
    </location>
</feature>
<evidence type="ECO:0000313" key="3">
    <source>
        <dbReference type="EMBL" id="QQG33649.1"/>
    </source>
</evidence>
<sequence length="1306" mass="141484">MPSATFNGQTYNFPEGTTQDQMLQYINSQNGYDTPAPQEAPQQPQEAPQDDGSILGTIGAGWTRMTRNVMADALQDDPDYSDYELAKAKKASQAYQEERGKLGTISGFAADVGTYAPVVGAGMINPLLGAGVMAGMTTADTLAQQQEAGQDYDAGRAAQVGVASGLTDLATMGLAGRGVNIAQQLSRPTARVAGELGAQAAQAGSSNAAMTAYQNIAMGRPWDENVGEAALVGAVAGGGMHGTAMAARNVGNMAGFAQRFNRPINDDGRRTVQDSTRVSQEVGGVHQDFANNAAEHANEYGNQFNELMDAPITADSTQKVTDMVDASLSRAGDDDAALAALTLAQKKGAPLTAKALDVEVGGRNLARDVMGKSERELEQAGSTLYSEMSPLIFGKEKAKEQGYNSEIQMKNLKNAFDEGYSEIISPIRSLRNNLSNMIADKNSSLYSEGRIDPNYSVALNAAKALDDGISKYASGKAIHKLDEPSLRNNSITLMRALNEVGMLRDLKNFDGSAFNPVKTARAAYTYSDMFHQQNPSIHDYNPNTLKAEGKESSKGAVVGDVASDAVLAHFGIPPVRTLARLGRTALRPMRNRKAFDQARSEADEFITNAQNTSQARMEEHLERGDTAAAADEAANNLRDMGINPADTSTPVETAPVETAPVAETPVEAPVETPRAPMDDTMARTPSRELPAEETPVVDPEVAAAERAARQEALSQDARVDSQRRAPIEEPVETAPEAPQTAEPVQEGTSTPEVTEAPVEAPSEPVNYKEKVMLPLKQREAEFSKVRNRDVDSALPRAPEWRKAKEFRESTEQSIKRYAAQPNSGISEQGIYAAIDYHGGIDALTRTMEERGQTTVQQALPSIVSDYKIKLAEDAKAAAQRVVDNVEEATQAKTIKQRDDAVAQLKTDMRSASDMVTDELFARAVRMAEDNVPEGQMYTARQVGNFVKRLLAEEAPAKTETKTKAAKPEAKPKPTAQDSYNELNEYARDLFVDGDGNVSVPREIRQEIEKATRTRNRGNKGVGLSDSAMKNIMNKMHSYIDEQSEALQAALAKPNTAQPTELAAWRQKADNFKRFKDNITRAEEGKAKREELMMARAQEKADKIFNQAQKEAEAKLDEAINKAEVKGGDVEESMKKAIEAEMKGKNPDEVGAISEALVNNIPENLSSTSDIGYQMFDTSVNTLAGSLNRVGLRDDAKAIRLTRDAIRDALKRKAEFPNNPDLWLSQSDMRAVNDALKRRPDQTSTYMGDLGVRARLAVFGSSNTSDMVVHTTKKLKELMAEERKRQKAAAIGEGALGEFGINAPDIK</sequence>
<proteinExistence type="predicted"/>
<feature type="compositionally biased region" description="Low complexity" evidence="2">
    <location>
        <begin position="692"/>
        <end position="705"/>
    </location>
</feature>
<feature type="compositionally biased region" description="Low complexity" evidence="2">
    <location>
        <begin position="35"/>
        <end position="47"/>
    </location>
</feature>
<protein>
    <submittedName>
        <fullName evidence="3">Uncharacterized protein</fullName>
    </submittedName>
</protein>
<feature type="compositionally biased region" description="Basic and acidic residues" evidence="2">
    <location>
        <begin position="676"/>
        <end position="690"/>
    </location>
</feature>